<accession>A0ABD2AM42</accession>
<dbReference type="InterPro" id="IPR002347">
    <property type="entry name" value="SDR_fam"/>
</dbReference>
<evidence type="ECO:0000256" key="2">
    <source>
        <dbReference type="RuleBase" id="RU000363"/>
    </source>
</evidence>
<evidence type="ECO:0000256" key="1">
    <source>
        <dbReference type="ARBA" id="ARBA00023002"/>
    </source>
</evidence>
<keyword evidence="4" id="KW-1185">Reference proteome</keyword>
<dbReference type="Proteomes" id="UP001607303">
    <property type="component" value="Unassembled WGS sequence"/>
</dbReference>
<name>A0ABD2AM42_VESMC</name>
<dbReference type="Pfam" id="PF00106">
    <property type="entry name" value="adh_short"/>
    <property type="match status" value="2"/>
</dbReference>
<dbReference type="EMBL" id="JAYRBN010000116">
    <property type="protein sequence ID" value="KAL2721674.1"/>
    <property type="molecule type" value="Genomic_DNA"/>
</dbReference>
<dbReference type="GO" id="GO:0016491">
    <property type="term" value="F:oxidoreductase activity"/>
    <property type="evidence" value="ECO:0007669"/>
    <property type="project" value="UniProtKB-KW"/>
</dbReference>
<comment type="similarity">
    <text evidence="2">Belongs to the short-chain dehydrogenases/reductases (SDR) family.</text>
</comment>
<comment type="caution">
    <text evidence="3">The sequence shown here is derived from an EMBL/GenBank/DDBJ whole genome shotgun (WGS) entry which is preliminary data.</text>
</comment>
<dbReference type="AlphaFoldDB" id="A0ABD2AM42"/>
<organism evidence="3 4">
    <name type="scientific">Vespula maculifrons</name>
    <name type="common">Eastern yellow jacket</name>
    <name type="synonym">Wasp</name>
    <dbReference type="NCBI Taxonomy" id="7453"/>
    <lineage>
        <taxon>Eukaryota</taxon>
        <taxon>Metazoa</taxon>
        <taxon>Ecdysozoa</taxon>
        <taxon>Arthropoda</taxon>
        <taxon>Hexapoda</taxon>
        <taxon>Insecta</taxon>
        <taxon>Pterygota</taxon>
        <taxon>Neoptera</taxon>
        <taxon>Endopterygota</taxon>
        <taxon>Hymenoptera</taxon>
        <taxon>Apocrita</taxon>
        <taxon>Aculeata</taxon>
        <taxon>Vespoidea</taxon>
        <taxon>Vespidae</taxon>
        <taxon>Vespinae</taxon>
        <taxon>Vespula</taxon>
    </lineage>
</organism>
<dbReference type="Gene3D" id="3.40.50.720">
    <property type="entry name" value="NAD(P)-binding Rossmann-like Domain"/>
    <property type="match status" value="1"/>
</dbReference>
<evidence type="ECO:0000313" key="3">
    <source>
        <dbReference type="EMBL" id="KAL2721674.1"/>
    </source>
</evidence>
<protein>
    <submittedName>
        <fullName evidence="3">Retinol dehydrogenase 13-like</fullName>
    </submittedName>
</protein>
<gene>
    <name evidence="3" type="ORF">V1477_020494</name>
</gene>
<keyword evidence="1" id="KW-0560">Oxidoreductase</keyword>
<sequence length="357" mass="40941">MRWSLPKPVYYASMIATTVGVTYLTKDYFGGKKYEGEENLEGKIIIVTGANSGIGKETARAFAARNAKVILACRNKERCEQVFTNYKYNYMHAKILLLKQKINLFIVENVTWHLKKVYGTLLLDLKMVMIKCFNFLLRNICFNIYIYDTENSELHILVNNGGVMRCPRSYTKEGIEMQLGVNHMGHFLLTNLLLDVLKQSAPSRIINVSSNAHLKGKLQVKDLNSTEKYDPYEAYAQSKLANVLFTRELAKRLKGTQVTTNAVHPGIVDTEITRHMTLFKNLYFKYFIKPFIWPFIKSPKQGAQTILHVALDPKLDNITGSYFSNNEVANISDEAKDDKLAKWLWLVSEKWTKLNVT</sequence>
<proteinExistence type="inferred from homology"/>
<evidence type="ECO:0000313" key="4">
    <source>
        <dbReference type="Proteomes" id="UP001607303"/>
    </source>
</evidence>
<dbReference type="PANTHER" id="PTHR43157">
    <property type="entry name" value="PHOSPHATIDYLINOSITOL-GLYCAN BIOSYNTHESIS CLASS F PROTEIN-RELATED"/>
    <property type="match status" value="1"/>
</dbReference>
<dbReference type="PRINTS" id="PR00080">
    <property type="entry name" value="SDRFAMILY"/>
</dbReference>
<dbReference type="PRINTS" id="PR00081">
    <property type="entry name" value="GDHRDH"/>
</dbReference>
<dbReference type="SUPFAM" id="SSF51735">
    <property type="entry name" value="NAD(P)-binding Rossmann-fold domains"/>
    <property type="match status" value="1"/>
</dbReference>
<dbReference type="InterPro" id="IPR036291">
    <property type="entry name" value="NAD(P)-bd_dom_sf"/>
</dbReference>
<dbReference type="PANTHER" id="PTHR43157:SF31">
    <property type="entry name" value="PHOSPHATIDYLINOSITOL-GLYCAN BIOSYNTHESIS CLASS F PROTEIN"/>
    <property type="match status" value="1"/>
</dbReference>
<reference evidence="3 4" key="1">
    <citation type="journal article" date="2024" name="Ann. Entomol. Soc. Am.">
        <title>Genomic analyses of the southern and eastern yellowjacket wasps (Hymenoptera: Vespidae) reveal evolutionary signatures of social life.</title>
        <authorList>
            <person name="Catto M.A."/>
            <person name="Caine P.B."/>
            <person name="Orr S.E."/>
            <person name="Hunt B.G."/>
            <person name="Goodisman M.A.D."/>
        </authorList>
    </citation>
    <scope>NUCLEOTIDE SEQUENCE [LARGE SCALE GENOMIC DNA]</scope>
    <source>
        <strain evidence="3">232</strain>
        <tissue evidence="3">Head and thorax</tissue>
    </source>
</reference>